<feature type="region of interest" description="Disordered" evidence="1">
    <location>
        <begin position="1"/>
        <end position="75"/>
    </location>
</feature>
<accession>A0A1I1QD06</accession>
<feature type="compositionally biased region" description="Basic and acidic residues" evidence="1">
    <location>
        <begin position="43"/>
        <end position="68"/>
    </location>
</feature>
<dbReference type="AlphaFoldDB" id="A0A1I1QD06"/>
<dbReference type="STRING" id="441112.SAMN04488094_1202"/>
<protein>
    <submittedName>
        <fullName evidence="2">Uncharacterized protein</fullName>
    </submittedName>
</protein>
<name>A0A1I1QD06_9RHOB</name>
<dbReference type="RefSeq" id="WP_093362768.1">
    <property type="nucleotide sequence ID" value="NZ_FOLG01000020.1"/>
</dbReference>
<feature type="compositionally biased region" description="Basic and acidic residues" evidence="1">
    <location>
        <begin position="1"/>
        <end position="17"/>
    </location>
</feature>
<dbReference type="EMBL" id="FOLG01000020">
    <property type="protein sequence ID" value="SFD19971.1"/>
    <property type="molecule type" value="Genomic_DNA"/>
</dbReference>
<reference evidence="2 3" key="1">
    <citation type="submission" date="2016-10" db="EMBL/GenBank/DDBJ databases">
        <authorList>
            <person name="de Groot N.N."/>
        </authorList>
    </citation>
    <scope>NUCLEOTIDE SEQUENCE [LARGE SCALE GENOMIC DNA]</scope>
    <source>
        <strain evidence="2 3">DSM 19548</strain>
    </source>
</reference>
<evidence type="ECO:0000256" key="1">
    <source>
        <dbReference type="SAM" id="MobiDB-lite"/>
    </source>
</evidence>
<evidence type="ECO:0000313" key="3">
    <source>
        <dbReference type="Proteomes" id="UP000198728"/>
    </source>
</evidence>
<keyword evidence="3" id="KW-1185">Reference proteome</keyword>
<proteinExistence type="predicted"/>
<gene>
    <name evidence="2" type="ORF">SAMN04488094_1202</name>
</gene>
<dbReference type="OrthoDB" id="8226460at2"/>
<sequence length="160" mass="17874">MDIFSKRDGPREEDTQAKRLISQNAPVIRKLADQISNGGFTKMRQEQARRREEPSPKGLIFHDMKSKAPSDTPAPYVRVSVNNRVVLTDGNNGRQLQMLGEVRGNFMRRSFALATKENGFLSPIDEETKAAIAHLEDVEITSEFSEKDLASALEACLGLK</sequence>
<evidence type="ECO:0000313" key="2">
    <source>
        <dbReference type="EMBL" id="SFD19971.1"/>
    </source>
</evidence>
<dbReference type="Proteomes" id="UP000198728">
    <property type="component" value="Unassembled WGS sequence"/>
</dbReference>
<organism evidence="2 3">
    <name type="scientific">Tropicimonas isoalkanivorans</name>
    <dbReference type="NCBI Taxonomy" id="441112"/>
    <lineage>
        <taxon>Bacteria</taxon>
        <taxon>Pseudomonadati</taxon>
        <taxon>Pseudomonadota</taxon>
        <taxon>Alphaproteobacteria</taxon>
        <taxon>Rhodobacterales</taxon>
        <taxon>Roseobacteraceae</taxon>
        <taxon>Tropicimonas</taxon>
    </lineage>
</organism>